<sequence>MNANRVMQLTACDGTNASAKWCCGATNACRTGDNHNAVSSATAISSRPSSSGTGSSFISSPTISNPTRGL</sequence>
<accession>A0A6A6DYC6</accession>
<keyword evidence="3" id="KW-1185">Reference proteome</keyword>
<evidence type="ECO:0000313" key="2">
    <source>
        <dbReference type="EMBL" id="KAF2183279.1"/>
    </source>
</evidence>
<name>A0A6A6DYC6_9PEZI</name>
<proteinExistence type="predicted"/>
<dbReference type="Proteomes" id="UP000800200">
    <property type="component" value="Unassembled WGS sequence"/>
</dbReference>
<evidence type="ECO:0000313" key="3">
    <source>
        <dbReference type="Proteomes" id="UP000800200"/>
    </source>
</evidence>
<gene>
    <name evidence="2" type="ORF">K469DRAFT_710809</name>
</gene>
<dbReference type="EMBL" id="ML994643">
    <property type="protein sequence ID" value="KAF2183279.1"/>
    <property type="molecule type" value="Genomic_DNA"/>
</dbReference>
<feature type="compositionally biased region" description="Low complexity" evidence="1">
    <location>
        <begin position="40"/>
        <end position="64"/>
    </location>
</feature>
<evidence type="ECO:0000256" key="1">
    <source>
        <dbReference type="SAM" id="MobiDB-lite"/>
    </source>
</evidence>
<dbReference type="OrthoDB" id="5215637at2759"/>
<feature type="region of interest" description="Disordered" evidence="1">
    <location>
        <begin position="40"/>
        <end position="70"/>
    </location>
</feature>
<dbReference type="AlphaFoldDB" id="A0A6A6DYC6"/>
<organism evidence="2 3">
    <name type="scientific">Zopfia rhizophila CBS 207.26</name>
    <dbReference type="NCBI Taxonomy" id="1314779"/>
    <lineage>
        <taxon>Eukaryota</taxon>
        <taxon>Fungi</taxon>
        <taxon>Dikarya</taxon>
        <taxon>Ascomycota</taxon>
        <taxon>Pezizomycotina</taxon>
        <taxon>Dothideomycetes</taxon>
        <taxon>Dothideomycetes incertae sedis</taxon>
        <taxon>Zopfiaceae</taxon>
        <taxon>Zopfia</taxon>
    </lineage>
</organism>
<protein>
    <submittedName>
        <fullName evidence="2">Uncharacterized protein</fullName>
    </submittedName>
</protein>
<reference evidence="2" key="1">
    <citation type="journal article" date="2020" name="Stud. Mycol.">
        <title>101 Dothideomycetes genomes: a test case for predicting lifestyles and emergence of pathogens.</title>
        <authorList>
            <person name="Haridas S."/>
            <person name="Albert R."/>
            <person name="Binder M."/>
            <person name="Bloem J."/>
            <person name="Labutti K."/>
            <person name="Salamov A."/>
            <person name="Andreopoulos B."/>
            <person name="Baker S."/>
            <person name="Barry K."/>
            <person name="Bills G."/>
            <person name="Bluhm B."/>
            <person name="Cannon C."/>
            <person name="Castanera R."/>
            <person name="Culley D."/>
            <person name="Daum C."/>
            <person name="Ezra D."/>
            <person name="Gonzalez J."/>
            <person name="Henrissat B."/>
            <person name="Kuo A."/>
            <person name="Liang C."/>
            <person name="Lipzen A."/>
            <person name="Lutzoni F."/>
            <person name="Magnuson J."/>
            <person name="Mondo S."/>
            <person name="Nolan M."/>
            <person name="Ohm R."/>
            <person name="Pangilinan J."/>
            <person name="Park H.-J."/>
            <person name="Ramirez L."/>
            <person name="Alfaro M."/>
            <person name="Sun H."/>
            <person name="Tritt A."/>
            <person name="Yoshinaga Y."/>
            <person name="Zwiers L.-H."/>
            <person name="Turgeon B."/>
            <person name="Goodwin S."/>
            <person name="Spatafora J."/>
            <person name="Crous P."/>
            <person name="Grigoriev I."/>
        </authorList>
    </citation>
    <scope>NUCLEOTIDE SEQUENCE</scope>
    <source>
        <strain evidence="2">CBS 207.26</strain>
    </source>
</reference>